<gene>
    <name evidence="1" type="ORF">BUZ51_01845</name>
</gene>
<evidence type="ECO:0000313" key="1">
    <source>
        <dbReference type="EMBL" id="PTK31834.1"/>
    </source>
</evidence>
<dbReference type="AlphaFoldDB" id="A0A974QP13"/>
<name>A0A974QP13_STAHO</name>
<comment type="caution">
    <text evidence="1">The sequence shown here is derived from an EMBL/GenBank/DDBJ whole genome shotgun (WGS) entry which is preliminary data.</text>
</comment>
<evidence type="ECO:0008006" key="3">
    <source>
        <dbReference type="Google" id="ProtNLM"/>
    </source>
</evidence>
<proteinExistence type="predicted"/>
<evidence type="ECO:0000313" key="2">
    <source>
        <dbReference type="Proteomes" id="UP000241540"/>
    </source>
</evidence>
<dbReference type="Proteomes" id="UP000241540">
    <property type="component" value="Unassembled WGS sequence"/>
</dbReference>
<dbReference type="EMBL" id="PZHX01000003">
    <property type="protein sequence ID" value="PTK31834.1"/>
    <property type="molecule type" value="Genomic_DNA"/>
</dbReference>
<organism evidence="1 2">
    <name type="scientific">Staphylococcus hominis</name>
    <dbReference type="NCBI Taxonomy" id="1290"/>
    <lineage>
        <taxon>Bacteria</taxon>
        <taxon>Bacillati</taxon>
        <taxon>Bacillota</taxon>
        <taxon>Bacilli</taxon>
        <taxon>Bacillales</taxon>
        <taxon>Staphylococcaceae</taxon>
        <taxon>Staphylococcus</taxon>
    </lineage>
</organism>
<reference evidence="1 2" key="1">
    <citation type="journal article" date="2016" name="Front. Microbiol.">
        <title>Comprehensive Phylogenetic Analysis of Bovine Non-aureus Staphylococci Species Based on Whole-Genome Sequencing.</title>
        <authorList>
            <person name="Naushad S."/>
            <person name="Barkema H.W."/>
            <person name="Luby C."/>
            <person name="Condas L.A."/>
            <person name="Nobrega D.B."/>
            <person name="Carson D.A."/>
            <person name="De Buck J."/>
        </authorList>
    </citation>
    <scope>NUCLEOTIDE SEQUENCE [LARGE SCALE GENOMIC DNA]</scope>
    <source>
        <strain evidence="1 2">SNUC 5336</strain>
    </source>
</reference>
<dbReference type="RefSeq" id="WP_053040127.1">
    <property type="nucleotide sequence ID" value="NZ_CP093539.1"/>
</dbReference>
<sequence length="144" mass="16856">MTEFTLIYDKFLSKLTDFSLARLDKDVLESDLQERLITALSDFAQLPEEKTEVDLNTKTFTNGLSVEEQNIIATLMVINYLDKYILSEDNMRILLNSKDYKQYSQAALLKELKATKSEYQSDVDAKLNSYSFRQKFRKKKKDEQ</sequence>
<accession>A0A974QP13</accession>
<protein>
    <recommendedName>
        <fullName evidence="3">Phage protein</fullName>
    </recommendedName>
</protein>